<dbReference type="EMBL" id="JBGNYA010000001">
    <property type="protein sequence ID" value="MFA1610474.1"/>
    <property type="molecule type" value="Genomic_DNA"/>
</dbReference>
<evidence type="ECO:0000313" key="2">
    <source>
        <dbReference type="EMBL" id="MFA1610474.1"/>
    </source>
</evidence>
<organism evidence="2 3">
    <name type="scientific">Halobellus rubicundus</name>
    <dbReference type="NCBI Taxonomy" id="2996466"/>
    <lineage>
        <taxon>Archaea</taxon>
        <taxon>Methanobacteriati</taxon>
        <taxon>Methanobacteriota</taxon>
        <taxon>Stenosarchaea group</taxon>
        <taxon>Halobacteria</taxon>
        <taxon>Halobacteriales</taxon>
        <taxon>Haloferacaceae</taxon>
        <taxon>Halobellus</taxon>
    </lineage>
</organism>
<name>A0ABD5MCW7_9EURY</name>
<keyword evidence="3" id="KW-1185">Reference proteome</keyword>
<dbReference type="AlphaFoldDB" id="A0ABD5MCW7"/>
<gene>
    <name evidence="2" type="ORF">OS889_05585</name>
</gene>
<accession>A0ABD5MCW7</accession>
<proteinExistence type="predicted"/>
<comment type="caution">
    <text evidence="2">The sequence shown here is derived from an EMBL/GenBank/DDBJ whole genome shotgun (WGS) entry which is preliminary data.</text>
</comment>
<feature type="domain" description="DUF7311" evidence="1">
    <location>
        <begin position="1"/>
        <end position="146"/>
    </location>
</feature>
<protein>
    <recommendedName>
        <fullName evidence="1">DUF7311 domain-containing protein</fullName>
    </recommendedName>
</protein>
<dbReference type="Proteomes" id="UP001570511">
    <property type="component" value="Unassembled WGS sequence"/>
</dbReference>
<evidence type="ECO:0000313" key="3">
    <source>
        <dbReference type="Proteomes" id="UP001570511"/>
    </source>
</evidence>
<dbReference type="InterPro" id="IPR055735">
    <property type="entry name" value="DUF7311"/>
</dbReference>
<evidence type="ECO:0000259" key="1">
    <source>
        <dbReference type="Pfam" id="PF23993"/>
    </source>
</evidence>
<sequence length="158" mass="15754">MIRLVVAAALAVAMVAAAAPAVEDAQATRTADTVEAFGDRLDRAGRSLAATSDSATSVDLAATRGVAFTYPGASWTTARPAFVAVGGRPGGSGNRSVLAYALPSSPTRLRALSLPVPVRTPTGPVVFRGRGRQTVSLALVAGADGDGPALVIGRGDAA</sequence>
<dbReference type="Pfam" id="PF23993">
    <property type="entry name" value="DUF7311"/>
    <property type="match status" value="1"/>
</dbReference>
<dbReference type="RefSeq" id="WP_372388044.1">
    <property type="nucleotide sequence ID" value="NZ_JBGNYA010000001.1"/>
</dbReference>
<reference evidence="2 3" key="1">
    <citation type="submission" date="2024-08" db="EMBL/GenBank/DDBJ databases">
        <title>Halobellus sp. MBLA0158 whole genome sequence.</title>
        <authorList>
            <person name="Hwang C.Y."/>
            <person name="Cho E.-S."/>
            <person name="Seo M.-J."/>
        </authorList>
    </citation>
    <scope>NUCLEOTIDE SEQUENCE [LARGE SCALE GENOMIC DNA]</scope>
    <source>
        <strain evidence="2 3">MBLA0158</strain>
    </source>
</reference>